<dbReference type="EMBL" id="GBRH01158562">
    <property type="protein sequence ID" value="JAE39334.1"/>
    <property type="molecule type" value="Transcribed_RNA"/>
</dbReference>
<reference evidence="1" key="2">
    <citation type="journal article" date="2015" name="Data Brief">
        <title>Shoot transcriptome of the giant reed, Arundo donax.</title>
        <authorList>
            <person name="Barrero R.A."/>
            <person name="Guerrero F.D."/>
            <person name="Moolhuijzen P."/>
            <person name="Goolsby J.A."/>
            <person name="Tidwell J."/>
            <person name="Bellgard S.E."/>
            <person name="Bellgard M.I."/>
        </authorList>
    </citation>
    <scope>NUCLEOTIDE SEQUENCE</scope>
    <source>
        <tissue evidence="1">Shoot tissue taken approximately 20 cm above the soil surface</tissue>
    </source>
</reference>
<evidence type="ECO:0000313" key="1">
    <source>
        <dbReference type="EMBL" id="JAE39334.1"/>
    </source>
</evidence>
<protein>
    <submittedName>
        <fullName evidence="1">Uncharacterized protein</fullName>
    </submittedName>
</protein>
<organism evidence="1">
    <name type="scientific">Arundo donax</name>
    <name type="common">Giant reed</name>
    <name type="synonym">Donax arundinaceus</name>
    <dbReference type="NCBI Taxonomy" id="35708"/>
    <lineage>
        <taxon>Eukaryota</taxon>
        <taxon>Viridiplantae</taxon>
        <taxon>Streptophyta</taxon>
        <taxon>Embryophyta</taxon>
        <taxon>Tracheophyta</taxon>
        <taxon>Spermatophyta</taxon>
        <taxon>Magnoliopsida</taxon>
        <taxon>Liliopsida</taxon>
        <taxon>Poales</taxon>
        <taxon>Poaceae</taxon>
        <taxon>PACMAD clade</taxon>
        <taxon>Arundinoideae</taxon>
        <taxon>Arundineae</taxon>
        <taxon>Arundo</taxon>
    </lineage>
</organism>
<name>A0A0A9HU13_ARUDO</name>
<sequence length="69" mass="7956">MVTVILKSSSFYFQLLSTIMRIYVGCSNETRYYKEYFNTVLKSKLLMDFHHLVSRAPTSSKTLAAKLSP</sequence>
<reference evidence="1" key="1">
    <citation type="submission" date="2014-09" db="EMBL/GenBank/DDBJ databases">
        <authorList>
            <person name="Magalhaes I.L.F."/>
            <person name="Oliveira U."/>
            <person name="Santos F.R."/>
            <person name="Vidigal T.H.D.A."/>
            <person name="Brescovit A.D."/>
            <person name="Santos A.J."/>
        </authorList>
    </citation>
    <scope>NUCLEOTIDE SEQUENCE</scope>
    <source>
        <tissue evidence="1">Shoot tissue taken approximately 20 cm above the soil surface</tissue>
    </source>
</reference>
<proteinExistence type="predicted"/>
<dbReference type="AlphaFoldDB" id="A0A0A9HU13"/>
<accession>A0A0A9HU13</accession>